<dbReference type="RefSeq" id="WP_054408218.1">
    <property type="nucleotide sequence ID" value="NZ_FOYA01000001.1"/>
</dbReference>
<dbReference type="PATRIC" id="fig|1202724.3.peg.2417"/>
<evidence type="ECO:0000256" key="1">
    <source>
        <dbReference type="ARBA" id="ARBA00022729"/>
    </source>
</evidence>
<feature type="signal peptide" evidence="2">
    <location>
        <begin position="1"/>
        <end position="21"/>
    </location>
</feature>
<dbReference type="Proteomes" id="UP000037755">
    <property type="component" value="Unassembled WGS sequence"/>
</dbReference>
<sequence>MKKNYFYIILLLFLFTLGAQAQENKHDTVGGKESIEGLNISPNPASSDRIYITTKLSESKEVDIFDVLGKKVLHATLTGKELNISELTPGVYIIKIKEGEATATRKLIVK</sequence>
<evidence type="ECO:0000313" key="4">
    <source>
        <dbReference type="EMBL" id="KOS06616.1"/>
    </source>
</evidence>
<dbReference type="EMBL" id="LIYD01000005">
    <property type="protein sequence ID" value="KOS06616.1"/>
    <property type="molecule type" value="Genomic_DNA"/>
</dbReference>
<evidence type="ECO:0000259" key="3">
    <source>
        <dbReference type="Pfam" id="PF18962"/>
    </source>
</evidence>
<evidence type="ECO:0000256" key="2">
    <source>
        <dbReference type="SAM" id="SignalP"/>
    </source>
</evidence>
<comment type="caution">
    <text evidence="4">The sequence shown here is derived from an EMBL/GenBank/DDBJ whole genome shotgun (WGS) entry which is preliminary data.</text>
</comment>
<keyword evidence="5" id="KW-1185">Reference proteome</keyword>
<protein>
    <submittedName>
        <fullName evidence="4">Secretion protein</fullName>
    </submittedName>
</protein>
<proteinExistence type="predicted"/>
<evidence type="ECO:0000313" key="5">
    <source>
        <dbReference type="Proteomes" id="UP000037755"/>
    </source>
</evidence>
<keyword evidence="1 2" id="KW-0732">Signal</keyword>
<dbReference type="Pfam" id="PF18962">
    <property type="entry name" value="Por_Secre_tail"/>
    <property type="match status" value="1"/>
</dbReference>
<dbReference type="InterPro" id="IPR026444">
    <property type="entry name" value="Secre_tail"/>
</dbReference>
<reference evidence="4 5" key="1">
    <citation type="submission" date="2015-08" db="EMBL/GenBank/DDBJ databases">
        <title>Whole genome sequence of Flavobacterium akiainvivens IK-1T, from decaying Wikstroemia oahuensis, an endemic Hawaiian shrub.</title>
        <authorList>
            <person name="Wan X."/>
            <person name="Hou S."/>
            <person name="Saito J."/>
            <person name="Donachie S."/>
        </authorList>
    </citation>
    <scope>NUCLEOTIDE SEQUENCE [LARGE SCALE GENOMIC DNA]</scope>
    <source>
        <strain evidence="4 5">IK-1</strain>
    </source>
</reference>
<dbReference type="NCBIfam" id="TIGR04183">
    <property type="entry name" value="Por_Secre_tail"/>
    <property type="match status" value="1"/>
</dbReference>
<feature type="chain" id="PRO_5005838992" evidence="2">
    <location>
        <begin position="22"/>
        <end position="110"/>
    </location>
</feature>
<name>A0A0M9VIE4_9FLAO</name>
<dbReference type="STRING" id="1202724.AM493_11665"/>
<dbReference type="OrthoDB" id="862563at2"/>
<gene>
    <name evidence="4" type="ORF">AM493_11665</name>
</gene>
<accession>A0A0M9VIE4</accession>
<feature type="domain" description="Secretion system C-terminal sorting" evidence="3">
    <location>
        <begin position="40"/>
        <end position="109"/>
    </location>
</feature>
<organism evidence="4 5">
    <name type="scientific">Flavobacterium akiainvivens</name>
    <dbReference type="NCBI Taxonomy" id="1202724"/>
    <lineage>
        <taxon>Bacteria</taxon>
        <taxon>Pseudomonadati</taxon>
        <taxon>Bacteroidota</taxon>
        <taxon>Flavobacteriia</taxon>
        <taxon>Flavobacteriales</taxon>
        <taxon>Flavobacteriaceae</taxon>
        <taxon>Flavobacterium</taxon>
    </lineage>
</organism>
<dbReference type="AlphaFoldDB" id="A0A0M9VIE4"/>